<reference evidence="2 3" key="1">
    <citation type="submission" date="2024-09" db="EMBL/GenBank/DDBJ databases">
        <authorList>
            <person name="Sun Q."/>
            <person name="Mori K."/>
        </authorList>
    </citation>
    <scope>NUCLEOTIDE SEQUENCE [LARGE SCALE GENOMIC DNA]</scope>
    <source>
        <strain evidence="2 3">JCM 3028</strain>
    </source>
</reference>
<feature type="compositionally biased region" description="Basic and acidic residues" evidence="1">
    <location>
        <begin position="1"/>
        <end position="16"/>
    </location>
</feature>
<comment type="caution">
    <text evidence="2">The sequence shown here is derived from an EMBL/GenBank/DDBJ whole genome shotgun (WGS) entry which is preliminary data.</text>
</comment>
<sequence length="56" mass="5929">MADGTRKAIEKIKASDKAVATDPATGKTEPRMAMTPLNSKGLKPSSALQLTLTAEW</sequence>
<gene>
    <name evidence="2" type="ORF">ACFFRH_36880</name>
</gene>
<organism evidence="2 3">
    <name type="scientific">Streptosporangium vulgare</name>
    <dbReference type="NCBI Taxonomy" id="46190"/>
    <lineage>
        <taxon>Bacteria</taxon>
        <taxon>Bacillati</taxon>
        <taxon>Actinomycetota</taxon>
        <taxon>Actinomycetes</taxon>
        <taxon>Streptosporangiales</taxon>
        <taxon>Streptosporangiaceae</taxon>
        <taxon>Streptosporangium</taxon>
    </lineage>
</organism>
<dbReference type="EMBL" id="JBHMBS010000029">
    <property type="protein sequence ID" value="MFB9681084.1"/>
    <property type="molecule type" value="Genomic_DNA"/>
</dbReference>
<dbReference type="Proteomes" id="UP001589610">
    <property type="component" value="Unassembled WGS sequence"/>
</dbReference>
<protein>
    <submittedName>
        <fullName evidence="2">Uncharacterized protein</fullName>
    </submittedName>
</protein>
<evidence type="ECO:0000256" key="1">
    <source>
        <dbReference type="SAM" id="MobiDB-lite"/>
    </source>
</evidence>
<feature type="region of interest" description="Disordered" evidence="1">
    <location>
        <begin position="1"/>
        <end position="43"/>
    </location>
</feature>
<name>A0ABV5TQ00_9ACTN</name>
<evidence type="ECO:0000313" key="2">
    <source>
        <dbReference type="EMBL" id="MFB9681084.1"/>
    </source>
</evidence>
<dbReference type="RefSeq" id="WP_386162173.1">
    <property type="nucleotide sequence ID" value="NZ_JBHMBS010000029.1"/>
</dbReference>
<proteinExistence type="predicted"/>
<accession>A0ABV5TQ00</accession>
<evidence type="ECO:0000313" key="3">
    <source>
        <dbReference type="Proteomes" id="UP001589610"/>
    </source>
</evidence>
<keyword evidence="3" id="KW-1185">Reference proteome</keyword>